<dbReference type="AlphaFoldDB" id="A0A2A5T381"/>
<dbReference type="Pfam" id="PF02899">
    <property type="entry name" value="Phage_int_SAM_1"/>
    <property type="match status" value="1"/>
</dbReference>
<dbReference type="PROSITE" id="PS51898">
    <property type="entry name" value="TYR_RECOMBINASE"/>
    <property type="match status" value="1"/>
</dbReference>
<dbReference type="GO" id="GO:0015074">
    <property type="term" value="P:DNA integration"/>
    <property type="evidence" value="ECO:0007669"/>
    <property type="project" value="UniProtKB-KW"/>
</dbReference>
<organism evidence="6 7">
    <name type="scientific">Candidatus Enterovibrio escicola</name>
    <dbReference type="NCBI Taxonomy" id="1927127"/>
    <lineage>
        <taxon>Bacteria</taxon>
        <taxon>Pseudomonadati</taxon>
        <taxon>Pseudomonadota</taxon>
        <taxon>Gammaproteobacteria</taxon>
        <taxon>Vibrionales</taxon>
        <taxon>Vibrionaceae</taxon>
        <taxon>Enterovibrio</taxon>
    </lineage>
</organism>
<evidence type="ECO:0000259" key="5">
    <source>
        <dbReference type="PROSITE" id="PS51898"/>
    </source>
</evidence>
<dbReference type="Gene3D" id="1.10.150.130">
    <property type="match status" value="1"/>
</dbReference>
<feature type="domain" description="Tyr recombinase" evidence="5">
    <location>
        <begin position="95"/>
        <end position="289"/>
    </location>
</feature>
<dbReference type="InterPro" id="IPR050090">
    <property type="entry name" value="Tyrosine_recombinase_XerCD"/>
</dbReference>
<dbReference type="PANTHER" id="PTHR30349">
    <property type="entry name" value="PHAGE INTEGRASE-RELATED"/>
    <property type="match status" value="1"/>
</dbReference>
<name>A0A2A5T381_9GAMM</name>
<dbReference type="RefSeq" id="WP_223823807.1">
    <property type="nucleotide sequence ID" value="NZ_CAWNJE010000011.1"/>
</dbReference>
<dbReference type="InterPro" id="IPR011010">
    <property type="entry name" value="DNA_brk_join_enz"/>
</dbReference>
<dbReference type="Pfam" id="PF00589">
    <property type="entry name" value="Phage_integrase"/>
    <property type="match status" value="1"/>
</dbReference>
<evidence type="ECO:0000256" key="1">
    <source>
        <dbReference type="ARBA" id="ARBA00008857"/>
    </source>
</evidence>
<evidence type="ECO:0000256" key="3">
    <source>
        <dbReference type="ARBA" id="ARBA00023125"/>
    </source>
</evidence>
<sequence length="289" mass="32853">MFGRKKTRTSSARTVKKYRKYLEQLGVFLNGEYLDATLSKLENFSGGWMHRKGYAAASRKVAVAASRGFYRWLSKRRLISSNPSDDLVYPKIGRRLPRFMGLDSAEALLMQPDLDSLSGICDSAILALMMGCGFRVSGMCGLNESQLIWYKYDNADRLAIRVLEKGNKERLVPVPSEAMLLLQAYLGHKELDYIDSLLMNGDQVLFINLRNRHVPEWEHRGENRRMSPRAIDRMIKRYALIAGLPEEHAHAHAICHLFGTELTESDTATLQIQALMGMQTLKPPRYTPT</sequence>
<protein>
    <submittedName>
        <fullName evidence="6">Site-specific recombinase XerD</fullName>
    </submittedName>
</protein>
<gene>
    <name evidence="6" type="ORF">BTN49_1830</name>
</gene>
<dbReference type="Proteomes" id="UP000219020">
    <property type="component" value="Unassembled WGS sequence"/>
</dbReference>
<evidence type="ECO:0000313" key="7">
    <source>
        <dbReference type="Proteomes" id="UP000219020"/>
    </source>
</evidence>
<dbReference type="InterPro" id="IPR002104">
    <property type="entry name" value="Integrase_catalytic"/>
</dbReference>
<dbReference type="PANTHER" id="PTHR30349:SF41">
    <property type="entry name" value="INTEGRASE_RECOMBINASE PROTEIN MJ0367-RELATED"/>
    <property type="match status" value="1"/>
</dbReference>
<comment type="similarity">
    <text evidence="1">Belongs to the 'phage' integrase family.</text>
</comment>
<dbReference type="InterPro" id="IPR013762">
    <property type="entry name" value="Integrase-like_cat_sf"/>
</dbReference>
<comment type="caution">
    <text evidence="6">The sequence shown here is derived from an EMBL/GenBank/DDBJ whole genome shotgun (WGS) entry which is preliminary data.</text>
</comment>
<dbReference type="InterPro" id="IPR010998">
    <property type="entry name" value="Integrase_recombinase_N"/>
</dbReference>
<reference evidence="7" key="1">
    <citation type="submission" date="2017-04" db="EMBL/GenBank/DDBJ databases">
        <title>Genome evolution of the luminous symbionts of deep sea anglerfish.</title>
        <authorList>
            <person name="Hendry T.A."/>
        </authorList>
    </citation>
    <scope>NUCLEOTIDE SEQUENCE [LARGE SCALE GENOMIC DNA]</scope>
</reference>
<accession>A0A2A5T381</accession>
<dbReference type="GeneID" id="66951814"/>
<proteinExistence type="inferred from homology"/>
<dbReference type="Gene3D" id="1.10.443.10">
    <property type="entry name" value="Intergrase catalytic core"/>
    <property type="match status" value="1"/>
</dbReference>
<keyword evidence="3" id="KW-0238">DNA-binding</keyword>
<evidence type="ECO:0000313" key="6">
    <source>
        <dbReference type="EMBL" id="PCS22604.1"/>
    </source>
</evidence>
<keyword evidence="7" id="KW-1185">Reference proteome</keyword>
<dbReference type="SUPFAM" id="SSF56349">
    <property type="entry name" value="DNA breaking-rejoining enzymes"/>
    <property type="match status" value="1"/>
</dbReference>
<evidence type="ECO:0000256" key="2">
    <source>
        <dbReference type="ARBA" id="ARBA00022908"/>
    </source>
</evidence>
<dbReference type="InterPro" id="IPR004107">
    <property type="entry name" value="Integrase_SAM-like_N"/>
</dbReference>
<keyword evidence="2" id="KW-0229">DNA integration</keyword>
<keyword evidence="4" id="KW-0233">DNA recombination</keyword>
<evidence type="ECO:0000256" key="4">
    <source>
        <dbReference type="ARBA" id="ARBA00023172"/>
    </source>
</evidence>
<dbReference type="EMBL" id="NBYY01000016">
    <property type="protein sequence ID" value="PCS22604.1"/>
    <property type="molecule type" value="Genomic_DNA"/>
</dbReference>
<dbReference type="GO" id="GO:0003677">
    <property type="term" value="F:DNA binding"/>
    <property type="evidence" value="ECO:0007669"/>
    <property type="project" value="UniProtKB-KW"/>
</dbReference>
<dbReference type="GO" id="GO:0006310">
    <property type="term" value="P:DNA recombination"/>
    <property type="evidence" value="ECO:0007669"/>
    <property type="project" value="UniProtKB-KW"/>
</dbReference>